<dbReference type="OrthoDB" id="102516at2759"/>
<evidence type="ECO:0000256" key="1">
    <source>
        <dbReference type="SAM" id="SignalP"/>
    </source>
</evidence>
<evidence type="ECO:0000313" key="2">
    <source>
        <dbReference type="EMBL" id="GMF40510.1"/>
    </source>
</evidence>
<feature type="signal peptide" evidence="1">
    <location>
        <begin position="1"/>
        <end position="22"/>
    </location>
</feature>
<proteinExistence type="predicted"/>
<sequence length="173" mass="19024">MGFRKAIIVIAVSLTLTSNTQGGYVDLYRDAGYKHKLSRIEDVETDACYSFACDALDNTITSAKWGSLPEKTDKGEDAMIAFYTDRTCQSHKIWWQVKTQSDDDLHFPSNFRLDGINDDISAFMVWNKKKTVGTSGWVICTTEAEVIGAQNASFSSASGNGSATGTNYTIGYL</sequence>
<dbReference type="EMBL" id="BSXW01002027">
    <property type="protein sequence ID" value="GMF40510.1"/>
    <property type="molecule type" value="Genomic_DNA"/>
</dbReference>
<protein>
    <submittedName>
        <fullName evidence="2">Unnamed protein product</fullName>
    </submittedName>
</protein>
<evidence type="ECO:0000313" key="3">
    <source>
        <dbReference type="Proteomes" id="UP001165083"/>
    </source>
</evidence>
<gene>
    <name evidence="2" type="ORF">Plil01_001652500</name>
</gene>
<keyword evidence="1" id="KW-0732">Signal</keyword>
<dbReference type="AlphaFoldDB" id="A0A9W6XKR2"/>
<accession>A0A9W6XKR2</accession>
<feature type="chain" id="PRO_5040772745" evidence="1">
    <location>
        <begin position="23"/>
        <end position="173"/>
    </location>
</feature>
<comment type="caution">
    <text evidence="2">The sequence shown here is derived from an EMBL/GenBank/DDBJ whole genome shotgun (WGS) entry which is preliminary data.</text>
</comment>
<organism evidence="2 3">
    <name type="scientific">Phytophthora lilii</name>
    <dbReference type="NCBI Taxonomy" id="2077276"/>
    <lineage>
        <taxon>Eukaryota</taxon>
        <taxon>Sar</taxon>
        <taxon>Stramenopiles</taxon>
        <taxon>Oomycota</taxon>
        <taxon>Peronosporomycetes</taxon>
        <taxon>Peronosporales</taxon>
        <taxon>Peronosporaceae</taxon>
        <taxon>Phytophthora</taxon>
    </lineage>
</organism>
<reference evidence="2" key="1">
    <citation type="submission" date="2023-04" db="EMBL/GenBank/DDBJ databases">
        <title>Phytophthora lilii NBRC 32176.</title>
        <authorList>
            <person name="Ichikawa N."/>
            <person name="Sato H."/>
            <person name="Tonouchi N."/>
        </authorList>
    </citation>
    <scope>NUCLEOTIDE SEQUENCE</scope>
    <source>
        <strain evidence="2">NBRC 32176</strain>
    </source>
</reference>
<keyword evidence="3" id="KW-1185">Reference proteome</keyword>
<name>A0A9W6XKR2_9STRA</name>
<dbReference type="Proteomes" id="UP001165083">
    <property type="component" value="Unassembled WGS sequence"/>
</dbReference>